<keyword evidence="3" id="KW-1185">Reference proteome</keyword>
<dbReference type="RefSeq" id="WP_262399918.1">
    <property type="nucleotide sequence ID" value="NZ_JACRTB010000010.1"/>
</dbReference>
<evidence type="ECO:0000313" key="2">
    <source>
        <dbReference type="EMBL" id="MBC8576319.1"/>
    </source>
</evidence>
<organism evidence="2 3">
    <name type="scientific">Yanshouia hominis</name>
    <dbReference type="NCBI Taxonomy" id="2763673"/>
    <lineage>
        <taxon>Bacteria</taxon>
        <taxon>Bacillati</taxon>
        <taxon>Bacillota</taxon>
        <taxon>Clostridia</taxon>
        <taxon>Eubacteriales</taxon>
        <taxon>Oscillospiraceae</taxon>
        <taxon>Yanshouia</taxon>
    </lineage>
</organism>
<comment type="caution">
    <text evidence="2">The sequence shown here is derived from an EMBL/GenBank/DDBJ whole genome shotgun (WGS) entry which is preliminary data.</text>
</comment>
<reference evidence="2 3" key="1">
    <citation type="submission" date="2020-08" db="EMBL/GenBank/DDBJ databases">
        <title>Genome public.</title>
        <authorList>
            <person name="Liu C."/>
            <person name="Sun Q."/>
        </authorList>
    </citation>
    <scope>NUCLEOTIDE SEQUENCE [LARGE SCALE GENOMIC DNA]</scope>
    <source>
        <strain evidence="2 3">BX1</strain>
    </source>
</reference>
<evidence type="ECO:0000259" key="1">
    <source>
        <dbReference type="Pfam" id="PF20324"/>
    </source>
</evidence>
<dbReference type="Pfam" id="PF20324">
    <property type="entry name" value="DUF6619"/>
    <property type="match status" value="1"/>
</dbReference>
<dbReference type="EMBL" id="JACRTB010000010">
    <property type="protein sequence ID" value="MBC8576319.1"/>
    <property type="molecule type" value="Genomic_DNA"/>
</dbReference>
<proteinExistence type="predicted"/>
<gene>
    <name evidence="2" type="ORF">H8717_07855</name>
</gene>
<protein>
    <recommendedName>
        <fullName evidence="1">DUF6619 domain-containing protein</fullName>
    </recommendedName>
</protein>
<evidence type="ECO:0000313" key="3">
    <source>
        <dbReference type="Proteomes" id="UP000658131"/>
    </source>
</evidence>
<accession>A0ABR7NIT7</accession>
<feature type="domain" description="DUF6619" evidence="1">
    <location>
        <begin position="3"/>
        <end position="103"/>
    </location>
</feature>
<dbReference type="Proteomes" id="UP000658131">
    <property type="component" value="Unassembled WGS sequence"/>
</dbReference>
<dbReference type="InterPro" id="IPR046727">
    <property type="entry name" value="DUF6619"/>
</dbReference>
<name>A0ABR7NIT7_9FIRM</name>
<sequence length="221" mass="23283">MACCTAICLSACSKGPAPAAYDVDGIVEILFSDIDTVCGDGKLTSAGVEMLGRMQDSGDLLLSIVVDSSIEITKEELGPYDHLVVTNPEWLDRFAASSELHEVNLDSLPAGIRDFLTAQMPLWTADGSVLPGGIHLCEYSGGPLLVLPANVGYVDAVQAADPLLVIVDDPASAMSGKGFLLPLSSGTNLAFTNPEKFQVELNESGIQPYVSSIRRIKLQAG</sequence>